<protein>
    <recommendedName>
        <fullName evidence="1">Glycoside hydrolase family 13 N-terminal domain-containing protein</fullName>
    </recommendedName>
</protein>
<sequence>MSTTPPHGERPTPDADELHRAAGLAPVIGVLRGLPPVPPGAVDRVVAAAVARGHRPGAGAARRSTGLAGGFGGWRVAAGLVLTVGLGAAAALTARGREAATTLARTPAAATVSAPIVGGTSAVAMQPADGDGGADFLPATAAAADADAPLPVAFLLRRPAAARVALVGDFNGWDPHATPLVRRDDGTWTTTVPLAPGRHAYAFVVNDSSWIPDPRVPVTRDVDYGRDHSIVVVGAP</sequence>
<dbReference type="EMBL" id="BRXS01000005">
    <property type="protein sequence ID" value="GLC27025.1"/>
    <property type="molecule type" value="Genomic_DNA"/>
</dbReference>
<gene>
    <name evidence="2" type="ORF">rosag_35380</name>
</gene>
<dbReference type="InterPro" id="IPR013783">
    <property type="entry name" value="Ig-like_fold"/>
</dbReference>
<feature type="domain" description="Glycoside hydrolase family 13 N-terminal" evidence="1">
    <location>
        <begin position="158"/>
        <end position="207"/>
    </location>
</feature>
<dbReference type="InterPro" id="IPR004193">
    <property type="entry name" value="Glyco_hydro_13_N"/>
</dbReference>
<dbReference type="RefSeq" id="WP_284351473.1">
    <property type="nucleotide sequence ID" value="NZ_BRXS01000005.1"/>
</dbReference>
<keyword evidence="3" id="KW-1185">Reference proteome</keyword>
<dbReference type="Proteomes" id="UP001161325">
    <property type="component" value="Unassembled WGS sequence"/>
</dbReference>
<dbReference type="CDD" id="cd07184">
    <property type="entry name" value="E_set_Isoamylase_like_N"/>
    <property type="match status" value="1"/>
</dbReference>
<proteinExistence type="predicted"/>
<evidence type="ECO:0000259" key="1">
    <source>
        <dbReference type="Pfam" id="PF02922"/>
    </source>
</evidence>
<dbReference type="SUPFAM" id="SSF81296">
    <property type="entry name" value="E set domains"/>
    <property type="match status" value="1"/>
</dbReference>
<accession>A0AA37V1Z3</accession>
<dbReference type="GO" id="GO:0004553">
    <property type="term" value="F:hydrolase activity, hydrolyzing O-glycosyl compounds"/>
    <property type="evidence" value="ECO:0007669"/>
    <property type="project" value="InterPro"/>
</dbReference>
<dbReference type="InterPro" id="IPR014756">
    <property type="entry name" value="Ig_E-set"/>
</dbReference>
<name>A0AA37V1Z3_9BACT</name>
<dbReference type="GO" id="GO:0005975">
    <property type="term" value="P:carbohydrate metabolic process"/>
    <property type="evidence" value="ECO:0007669"/>
    <property type="project" value="InterPro"/>
</dbReference>
<reference evidence="2" key="1">
    <citation type="submission" date="2022-08" db="EMBL/GenBank/DDBJ databases">
        <title>Draft genome sequencing of Roseisolibacter agri AW1220.</title>
        <authorList>
            <person name="Tobiishi Y."/>
            <person name="Tonouchi A."/>
        </authorList>
    </citation>
    <scope>NUCLEOTIDE SEQUENCE</scope>
    <source>
        <strain evidence="2">AW1220</strain>
    </source>
</reference>
<dbReference type="Pfam" id="PF02922">
    <property type="entry name" value="CBM_48"/>
    <property type="match status" value="1"/>
</dbReference>
<dbReference type="AlphaFoldDB" id="A0AA37V1Z3"/>
<evidence type="ECO:0000313" key="3">
    <source>
        <dbReference type="Proteomes" id="UP001161325"/>
    </source>
</evidence>
<organism evidence="2 3">
    <name type="scientific">Roseisolibacter agri</name>
    <dbReference type="NCBI Taxonomy" id="2014610"/>
    <lineage>
        <taxon>Bacteria</taxon>
        <taxon>Pseudomonadati</taxon>
        <taxon>Gemmatimonadota</taxon>
        <taxon>Gemmatimonadia</taxon>
        <taxon>Gemmatimonadales</taxon>
        <taxon>Gemmatimonadaceae</taxon>
        <taxon>Roseisolibacter</taxon>
    </lineage>
</organism>
<comment type="caution">
    <text evidence="2">The sequence shown here is derived from an EMBL/GenBank/DDBJ whole genome shotgun (WGS) entry which is preliminary data.</text>
</comment>
<evidence type="ECO:0000313" key="2">
    <source>
        <dbReference type="EMBL" id="GLC27025.1"/>
    </source>
</evidence>
<dbReference type="Gene3D" id="2.60.40.10">
    <property type="entry name" value="Immunoglobulins"/>
    <property type="match status" value="1"/>
</dbReference>